<dbReference type="Pfam" id="PF04307">
    <property type="entry name" value="YdjM"/>
    <property type="match status" value="1"/>
</dbReference>
<evidence type="ECO:0000256" key="1">
    <source>
        <dbReference type="SAM" id="Phobius"/>
    </source>
</evidence>
<keyword evidence="1" id="KW-0472">Membrane</keyword>
<protein>
    <submittedName>
        <fullName evidence="2">Metal-dependent hydrolase</fullName>
    </submittedName>
</protein>
<organism evidence="2 3">
    <name type="scientific">Symbiobacterium thermophilum</name>
    <dbReference type="NCBI Taxonomy" id="2734"/>
    <lineage>
        <taxon>Bacteria</taxon>
        <taxon>Bacillati</taxon>
        <taxon>Bacillota</taxon>
        <taxon>Clostridia</taxon>
        <taxon>Eubacteriales</taxon>
        <taxon>Symbiobacteriaceae</taxon>
        <taxon>Symbiobacterium</taxon>
    </lineage>
</organism>
<keyword evidence="1" id="KW-0812">Transmembrane</keyword>
<comment type="caution">
    <text evidence="2">The sequence shown here is derived from an EMBL/GenBank/DDBJ whole genome shotgun (WGS) entry which is preliminary data.</text>
</comment>
<dbReference type="Proteomes" id="UP000732377">
    <property type="component" value="Unassembled WGS sequence"/>
</dbReference>
<gene>
    <name evidence="2" type="ORF">CWE10_12755</name>
</gene>
<keyword evidence="1" id="KW-1133">Transmembrane helix</keyword>
<accession>A0A953IEP7</accession>
<dbReference type="InterPro" id="IPR007404">
    <property type="entry name" value="YdjM-like"/>
</dbReference>
<dbReference type="OMA" id="YQMWHRG"/>
<proteinExistence type="predicted"/>
<dbReference type="InterPro" id="IPR053170">
    <property type="entry name" value="Transcription_regulator"/>
</dbReference>
<dbReference type="AlphaFoldDB" id="A0A953IEP7"/>
<feature type="transmembrane region" description="Helical" evidence="1">
    <location>
        <begin position="27"/>
        <end position="49"/>
    </location>
</feature>
<feature type="transmembrane region" description="Helical" evidence="1">
    <location>
        <begin position="61"/>
        <end position="83"/>
    </location>
</feature>
<feature type="transmembrane region" description="Helical" evidence="1">
    <location>
        <begin position="121"/>
        <end position="143"/>
    </location>
</feature>
<sequence>MDSLTHVLMGHAMGALATAVSPEAGPAVYWAALLGNSLPDVDVPLSFLLRRGIQLHRTYTHTLVGAAALSAASAGLLAAAFPSAGAGPLFFWTLLGSLAHLAVDGLNLFGVRPFWPVSRRIVELGVLHITDPWLLLLLGLPAVGAKAGWLSARWVGAAFLAMWLYVAQRHRTARRLLHELLQAGSLRARVVPWFSGWRYVAETAHSVEFGRWAGGRRVALETFARQDDPRIAATLADPRVSQFLREAEYPVALVQEGEVVWIDALRRLRADFRPLRVPVRAEA</sequence>
<dbReference type="PANTHER" id="PTHR40031">
    <property type="entry name" value="HYPOTHETICAL MEMBRANE SPANNING PROTEIN"/>
    <property type="match status" value="1"/>
</dbReference>
<keyword evidence="2" id="KW-0378">Hydrolase</keyword>
<dbReference type="EMBL" id="PIUK01000133">
    <property type="protein sequence ID" value="MBY6277060.1"/>
    <property type="molecule type" value="Genomic_DNA"/>
</dbReference>
<evidence type="ECO:0000313" key="2">
    <source>
        <dbReference type="EMBL" id="MBY6277060.1"/>
    </source>
</evidence>
<reference evidence="2" key="1">
    <citation type="submission" date="2017-11" db="EMBL/GenBank/DDBJ databases">
        <title>Three new genomes from thermophilic consortium.</title>
        <authorList>
            <person name="Quaggio R."/>
            <person name="Amgarten D."/>
            <person name="Setubal J.C."/>
        </authorList>
    </citation>
    <scope>NUCLEOTIDE SEQUENCE</scope>
    <source>
        <strain evidence="2">ZCTH01-B2</strain>
    </source>
</reference>
<name>A0A953IEP7_SYMTR</name>
<dbReference type="GO" id="GO:0016787">
    <property type="term" value="F:hydrolase activity"/>
    <property type="evidence" value="ECO:0007669"/>
    <property type="project" value="UniProtKB-KW"/>
</dbReference>
<feature type="transmembrane region" description="Helical" evidence="1">
    <location>
        <begin position="149"/>
        <end position="167"/>
    </location>
</feature>
<dbReference type="PANTHER" id="PTHR40031:SF1">
    <property type="entry name" value="MEMBRANE-BOUND METAL-DEPENDENT HYDROLASE"/>
    <property type="match status" value="1"/>
</dbReference>
<evidence type="ECO:0000313" key="3">
    <source>
        <dbReference type="Proteomes" id="UP000732377"/>
    </source>
</evidence>
<feature type="transmembrane region" description="Helical" evidence="1">
    <location>
        <begin position="89"/>
        <end position="109"/>
    </location>
</feature>
<dbReference type="RefSeq" id="WP_011194963.1">
    <property type="nucleotide sequence ID" value="NZ_PIUK01000133.1"/>
</dbReference>